<proteinExistence type="predicted"/>
<feature type="transmembrane region" description="Helical" evidence="6">
    <location>
        <begin position="527"/>
        <end position="547"/>
    </location>
</feature>
<feature type="transmembrane region" description="Helical" evidence="6">
    <location>
        <begin position="172"/>
        <end position="189"/>
    </location>
</feature>
<feature type="transmembrane region" description="Helical" evidence="6">
    <location>
        <begin position="228"/>
        <end position="250"/>
    </location>
</feature>
<feature type="region of interest" description="Disordered" evidence="5">
    <location>
        <begin position="1"/>
        <end position="59"/>
    </location>
</feature>
<keyword evidence="3 6" id="KW-1133">Transmembrane helix</keyword>
<keyword evidence="2 6" id="KW-0812">Transmembrane</keyword>
<evidence type="ECO:0000256" key="6">
    <source>
        <dbReference type="SAM" id="Phobius"/>
    </source>
</evidence>
<evidence type="ECO:0000313" key="8">
    <source>
        <dbReference type="EMBL" id="KAK4464613.1"/>
    </source>
</evidence>
<feature type="transmembrane region" description="Helical" evidence="6">
    <location>
        <begin position="141"/>
        <end position="160"/>
    </location>
</feature>
<evidence type="ECO:0000256" key="3">
    <source>
        <dbReference type="ARBA" id="ARBA00022989"/>
    </source>
</evidence>
<feature type="transmembrane region" description="Helical" evidence="6">
    <location>
        <begin position="69"/>
        <end position="95"/>
    </location>
</feature>
<feature type="transmembrane region" description="Helical" evidence="6">
    <location>
        <begin position="415"/>
        <end position="435"/>
    </location>
</feature>
<dbReference type="Proteomes" id="UP001321749">
    <property type="component" value="Unassembled WGS sequence"/>
</dbReference>
<feature type="transmembrane region" description="Helical" evidence="6">
    <location>
        <begin position="201"/>
        <end position="222"/>
    </location>
</feature>
<dbReference type="EMBL" id="MU864946">
    <property type="protein sequence ID" value="KAK4464613.1"/>
    <property type="molecule type" value="Genomic_DNA"/>
</dbReference>
<dbReference type="PROSITE" id="PS50850">
    <property type="entry name" value="MFS"/>
    <property type="match status" value="1"/>
</dbReference>
<dbReference type="Gene3D" id="1.20.1720.10">
    <property type="entry name" value="Multidrug resistance protein D"/>
    <property type="match status" value="1"/>
</dbReference>
<dbReference type="PANTHER" id="PTHR42718">
    <property type="entry name" value="MAJOR FACILITATOR SUPERFAMILY MULTIDRUG TRANSPORTER MFSC"/>
    <property type="match status" value="1"/>
</dbReference>
<comment type="subcellular location">
    <subcellularLocation>
        <location evidence="1">Membrane</location>
        <topology evidence="1">Multi-pass membrane protein</topology>
    </subcellularLocation>
</comment>
<evidence type="ECO:0000256" key="2">
    <source>
        <dbReference type="ARBA" id="ARBA00022692"/>
    </source>
</evidence>
<dbReference type="SUPFAM" id="SSF103473">
    <property type="entry name" value="MFS general substrate transporter"/>
    <property type="match status" value="1"/>
</dbReference>
<dbReference type="InterPro" id="IPR020846">
    <property type="entry name" value="MFS_dom"/>
</dbReference>
<dbReference type="InterPro" id="IPR011701">
    <property type="entry name" value="MFS"/>
</dbReference>
<protein>
    <submittedName>
        <fullName evidence="8">Major facilitator superfamily domain-containing protein</fullName>
    </submittedName>
</protein>
<feature type="transmembrane region" description="Helical" evidence="6">
    <location>
        <begin position="351"/>
        <end position="372"/>
    </location>
</feature>
<keyword evidence="9" id="KW-1185">Reference proteome</keyword>
<name>A0AAV9HV67_9PEZI</name>
<sequence length="558" mass="58743">MTTTTTTTAQTSIELLSLSTPPTPWHSQTPDNQPSDPPSPFNEHESCPIQHPTSSPSPAAVSTRRAISVIILTSSLLFLTSFTNGLLTIALPTMAATGSLSSSLTPQLLVWPTSAYYLTAGSFLLLSGTLADVIGAKRVNLFGAFFGAVFAAACGASRTAGEVIAFRALQGVAYAAATPSGISIISRAVEGMPGRARNMGFACLGFSQPLGFCVGLVLAGVLVDGVGWRVGFYIVAGCTAAVFAAGVWVLPGDDDDGDDEQGRSSATRDTLKRIGREVDWVGAGLASFGLASLSYVLATLSADINGVRKAPTIVLMIVSALSVPGFIGWMHRQTKKNRPALIPNSLWRSGVFTSSCIMVLVTNAVITCMELYSSLFFQEVQQISAFGASVRIIPSLVSGVLTNILTGIFVSKMPVLWTVLVASAMSTVAPLLMTLVRTNQPYWENAFFAQILAPISCDILFTVGLLIISDVYPKNMQALGGAVFNTCAQLGSAIGLSVIQVIASSVTDSSREADKSSPQALKKGYGAAFWFMFGAMVFSCLVCIVGLRRVGRVGLKRD</sequence>
<feature type="domain" description="Major facilitator superfamily (MFS) profile" evidence="7">
    <location>
        <begin position="69"/>
        <end position="551"/>
    </location>
</feature>
<feature type="transmembrane region" description="Helical" evidence="6">
    <location>
        <begin position="115"/>
        <end position="134"/>
    </location>
</feature>
<dbReference type="GO" id="GO:0022857">
    <property type="term" value="F:transmembrane transporter activity"/>
    <property type="evidence" value="ECO:0007669"/>
    <property type="project" value="InterPro"/>
</dbReference>
<dbReference type="GO" id="GO:0016020">
    <property type="term" value="C:membrane"/>
    <property type="evidence" value="ECO:0007669"/>
    <property type="project" value="UniProtKB-SubCell"/>
</dbReference>
<feature type="transmembrane region" description="Helical" evidence="6">
    <location>
        <begin position="310"/>
        <end position="330"/>
    </location>
</feature>
<organism evidence="8 9">
    <name type="scientific">Cladorrhinum samala</name>
    <dbReference type="NCBI Taxonomy" id="585594"/>
    <lineage>
        <taxon>Eukaryota</taxon>
        <taxon>Fungi</taxon>
        <taxon>Dikarya</taxon>
        <taxon>Ascomycota</taxon>
        <taxon>Pezizomycotina</taxon>
        <taxon>Sordariomycetes</taxon>
        <taxon>Sordariomycetidae</taxon>
        <taxon>Sordariales</taxon>
        <taxon>Podosporaceae</taxon>
        <taxon>Cladorrhinum</taxon>
    </lineage>
</organism>
<reference evidence="8" key="2">
    <citation type="submission" date="2023-06" db="EMBL/GenBank/DDBJ databases">
        <authorList>
            <consortium name="Lawrence Berkeley National Laboratory"/>
            <person name="Mondo S.J."/>
            <person name="Hensen N."/>
            <person name="Bonometti L."/>
            <person name="Westerberg I."/>
            <person name="Brannstrom I.O."/>
            <person name="Guillou S."/>
            <person name="Cros-Aarteil S."/>
            <person name="Calhoun S."/>
            <person name="Haridas S."/>
            <person name="Kuo A."/>
            <person name="Pangilinan J."/>
            <person name="Riley R."/>
            <person name="Labutti K."/>
            <person name="Andreopoulos B."/>
            <person name="Lipzen A."/>
            <person name="Chen C."/>
            <person name="Yanf M."/>
            <person name="Daum C."/>
            <person name="Ng V."/>
            <person name="Clum A."/>
            <person name="Steindorff A."/>
            <person name="Ohm R."/>
            <person name="Martin F."/>
            <person name="Silar P."/>
            <person name="Natvig D."/>
            <person name="Lalanne C."/>
            <person name="Gautier V."/>
            <person name="Ament-Velasquez S.L."/>
            <person name="Kruys A."/>
            <person name="Hutchinson M.I."/>
            <person name="Powell A.J."/>
            <person name="Barry K."/>
            <person name="Miller A.N."/>
            <person name="Grigoriev I.V."/>
            <person name="Debuchy R."/>
            <person name="Gladieux P."/>
            <person name="Thoren M.H."/>
            <person name="Johannesson H."/>
        </authorList>
    </citation>
    <scope>NUCLEOTIDE SEQUENCE</scope>
    <source>
        <strain evidence="8">PSN324</strain>
    </source>
</reference>
<evidence type="ECO:0000256" key="1">
    <source>
        <dbReference type="ARBA" id="ARBA00004141"/>
    </source>
</evidence>
<dbReference type="InterPro" id="IPR036259">
    <property type="entry name" value="MFS_trans_sf"/>
</dbReference>
<feature type="compositionally biased region" description="Polar residues" evidence="5">
    <location>
        <begin position="9"/>
        <end position="34"/>
    </location>
</feature>
<evidence type="ECO:0000313" key="9">
    <source>
        <dbReference type="Proteomes" id="UP001321749"/>
    </source>
</evidence>
<keyword evidence="4 6" id="KW-0472">Membrane</keyword>
<dbReference type="Gene3D" id="1.20.1250.20">
    <property type="entry name" value="MFS general substrate transporter like domains"/>
    <property type="match status" value="1"/>
</dbReference>
<feature type="transmembrane region" description="Helical" evidence="6">
    <location>
        <begin position="447"/>
        <end position="468"/>
    </location>
</feature>
<accession>A0AAV9HV67</accession>
<dbReference type="AlphaFoldDB" id="A0AAV9HV67"/>
<feature type="transmembrane region" description="Helical" evidence="6">
    <location>
        <begin position="278"/>
        <end position="298"/>
    </location>
</feature>
<evidence type="ECO:0000256" key="4">
    <source>
        <dbReference type="ARBA" id="ARBA00023136"/>
    </source>
</evidence>
<feature type="transmembrane region" description="Helical" evidence="6">
    <location>
        <begin position="480"/>
        <end position="507"/>
    </location>
</feature>
<feature type="transmembrane region" description="Helical" evidence="6">
    <location>
        <begin position="392"/>
        <end position="410"/>
    </location>
</feature>
<gene>
    <name evidence="8" type="ORF">QBC42DRAFT_336786</name>
</gene>
<reference evidence="8" key="1">
    <citation type="journal article" date="2023" name="Mol. Phylogenet. Evol.">
        <title>Genome-scale phylogeny and comparative genomics of the fungal order Sordariales.</title>
        <authorList>
            <person name="Hensen N."/>
            <person name="Bonometti L."/>
            <person name="Westerberg I."/>
            <person name="Brannstrom I.O."/>
            <person name="Guillou S."/>
            <person name="Cros-Aarteil S."/>
            <person name="Calhoun S."/>
            <person name="Haridas S."/>
            <person name="Kuo A."/>
            <person name="Mondo S."/>
            <person name="Pangilinan J."/>
            <person name="Riley R."/>
            <person name="LaButti K."/>
            <person name="Andreopoulos B."/>
            <person name="Lipzen A."/>
            <person name="Chen C."/>
            <person name="Yan M."/>
            <person name="Daum C."/>
            <person name="Ng V."/>
            <person name="Clum A."/>
            <person name="Steindorff A."/>
            <person name="Ohm R.A."/>
            <person name="Martin F."/>
            <person name="Silar P."/>
            <person name="Natvig D.O."/>
            <person name="Lalanne C."/>
            <person name="Gautier V."/>
            <person name="Ament-Velasquez S.L."/>
            <person name="Kruys A."/>
            <person name="Hutchinson M.I."/>
            <person name="Powell A.J."/>
            <person name="Barry K."/>
            <person name="Miller A.N."/>
            <person name="Grigoriev I.V."/>
            <person name="Debuchy R."/>
            <person name="Gladieux P."/>
            <person name="Hiltunen Thoren M."/>
            <person name="Johannesson H."/>
        </authorList>
    </citation>
    <scope>NUCLEOTIDE SEQUENCE</scope>
    <source>
        <strain evidence="8">PSN324</strain>
    </source>
</reference>
<comment type="caution">
    <text evidence="8">The sequence shown here is derived from an EMBL/GenBank/DDBJ whole genome shotgun (WGS) entry which is preliminary data.</text>
</comment>
<evidence type="ECO:0000256" key="5">
    <source>
        <dbReference type="SAM" id="MobiDB-lite"/>
    </source>
</evidence>
<evidence type="ECO:0000259" key="7">
    <source>
        <dbReference type="PROSITE" id="PS50850"/>
    </source>
</evidence>
<dbReference type="Pfam" id="PF07690">
    <property type="entry name" value="MFS_1"/>
    <property type="match status" value="1"/>
</dbReference>
<dbReference type="PANTHER" id="PTHR42718:SF27">
    <property type="entry name" value="TRANSPORTER, PUTATIVE-RELATED"/>
    <property type="match status" value="1"/>
</dbReference>